<keyword evidence="2" id="KW-1185">Reference proteome</keyword>
<dbReference type="Proteomes" id="UP000265080">
    <property type="component" value="Chromosome 21"/>
</dbReference>
<evidence type="ECO:0000313" key="2">
    <source>
        <dbReference type="Proteomes" id="UP000265080"/>
    </source>
</evidence>
<reference evidence="1 2" key="1">
    <citation type="submission" date="2018-03" db="EMBL/GenBank/DDBJ databases">
        <title>Finding Nemo's genes: A chromosome-scale reference assembly of the genome of the orange clownfish Amphiprion percula.</title>
        <authorList>
            <person name="Lehmann R."/>
        </authorList>
    </citation>
    <scope>NUCLEOTIDE SEQUENCE</scope>
</reference>
<dbReference type="GeneTree" id="ENSGT00940000179204"/>
<reference evidence="1" key="3">
    <citation type="submission" date="2025-09" db="UniProtKB">
        <authorList>
            <consortium name="Ensembl"/>
        </authorList>
    </citation>
    <scope>IDENTIFICATION</scope>
</reference>
<organism evidence="1 2">
    <name type="scientific">Amphiprion percula</name>
    <name type="common">Orange clownfish</name>
    <name type="synonym">Lutjanus percula</name>
    <dbReference type="NCBI Taxonomy" id="161767"/>
    <lineage>
        <taxon>Eukaryota</taxon>
        <taxon>Metazoa</taxon>
        <taxon>Chordata</taxon>
        <taxon>Craniata</taxon>
        <taxon>Vertebrata</taxon>
        <taxon>Euteleostomi</taxon>
        <taxon>Actinopterygii</taxon>
        <taxon>Neopterygii</taxon>
        <taxon>Teleostei</taxon>
        <taxon>Neoteleostei</taxon>
        <taxon>Acanthomorphata</taxon>
        <taxon>Ovalentaria</taxon>
        <taxon>Pomacentridae</taxon>
        <taxon>Amphiprion</taxon>
    </lineage>
</organism>
<protein>
    <submittedName>
        <fullName evidence="1">Uncharacterized protein</fullName>
    </submittedName>
</protein>
<dbReference type="Ensembl" id="ENSAPET00000015540.1">
    <property type="protein sequence ID" value="ENSAPEP00000015147.1"/>
    <property type="gene ID" value="ENSAPEG00000010796.1"/>
</dbReference>
<accession>A0A3P8SSN7</accession>
<dbReference type="AlphaFoldDB" id="A0A3P8SSN7"/>
<evidence type="ECO:0000313" key="1">
    <source>
        <dbReference type="Ensembl" id="ENSAPEP00000015147.1"/>
    </source>
</evidence>
<sequence>LGMKVETISTADGRRFPKKDQTCGALHGYAAKTGATFASKRQLLIVHTAEYD</sequence>
<proteinExistence type="predicted"/>
<name>A0A3P8SSN7_AMPPE</name>
<reference evidence="1" key="2">
    <citation type="submission" date="2025-08" db="UniProtKB">
        <authorList>
            <consortium name="Ensembl"/>
        </authorList>
    </citation>
    <scope>IDENTIFICATION</scope>
</reference>